<reference evidence="2 3" key="1">
    <citation type="journal article" date="2019" name="Int. J. Syst. Evol. Microbiol.">
        <title>The Global Catalogue of Microorganisms (GCM) 10K type strain sequencing project: providing services to taxonomists for standard genome sequencing and annotation.</title>
        <authorList>
            <consortium name="The Broad Institute Genomics Platform"/>
            <consortium name="The Broad Institute Genome Sequencing Center for Infectious Disease"/>
            <person name="Wu L."/>
            <person name="Ma J."/>
        </authorList>
    </citation>
    <scope>NUCLEOTIDE SEQUENCE [LARGE SCALE GENOMIC DNA]</scope>
    <source>
        <strain evidence="2 3">CGMCC 1.12124</strain>
    </source>
</reference>
<gene>
    <name evidence="2" type="ORF">ACFPM1_08160</name>
</gene>
<dbReference type="Proteomes" id="UP001596118">
    <property type="component" value="Unassembled WGS sequence"/>
</dbReference>
<accession>A0ABD5R1G0</accession>
<name>A0ABD5R1G0_9EURY</name>
<feature type="region of interest" description="Disordered" evidence="1">
    <location>
        <begin position="1"/>
        <end position="32"/>
    </location>
</feature>
<sequence length="83" mass="9257">MTGDSSSNRVPSQPVVVQEDTHQNEIPENSDSALYSVDGPANSFHEFKIEPDDALVETLRVDILPRPKTRESHGTAEMGYYPR</sequence>
<protein>
    <submittedName>
        <fullName evidence="2">Uncharacterized protein</fullName>
    </submittedName>
</protein>
<comment type="caution">
    <text evidence="2">The sequence shown here is derived from an EMBL/GenBank/DDBJ whole genome shotgun (WGS) entry which is preliminary data.</text>
</comment>
<proteinExistence type="predicted"/>
<feature type="compositionally biased region" description="Polar residues" evidence="1">
    <location>
        <begin position="1"/>
        <end position="11"/>
    </location>
</feature>
<dbReference type="EMBL" id="JBHSKY010000007">
    <property type="protein sequence ID" value="MFC5278725.1"/>
    <property type="molecule type" value="Genomic_DNA"/>
</dbReference>
<evidence type="ECO:0000256" key="1">
    <source>
        <dbReference type="SAM" id="MobiDB-lite"/>
    </source>
</evidence>
<evidence type="ECO:0000313" key="3">
    <source>
        <dbReference type="Proteomes" id="UP001596118"/>
    </source>
</evidence>
<dbReference type="AlphaFoldDB" id="A0ABD5R1G0"/>
<evidence type="ECO:0000313" key="2">
    <source>
        <dbReference type="EMBL" id="MFC5278725.1"/>
    </source>
</evidence>
<organism evidence="2 3">
    <name type="scientific">Halorubrum rubrum</name>
    <dbReference type="NCBI Taxonomy" id="1126240"/>
    <lineage>
        <taxon>Archaea</taxon>
        <taxon>Methanobacteriati</taxon>
        <taxon>Methanobacteriota</taxon>
        <taxon>Stenosarchaea group</taxon>
        <taxon>Halobacteria</taxon>
        <taxon>Halobacteriales</taxon>
        <taxon>Haloferacaceae</taxon>
        <taxon>Halorubrum</taxon>
    </lineage>
</organism>
<dbReference type="RefSeq" id="WP_256411133.1">
    <property type="nucleotide sequence ID" value="NZ_JBHSKY010000007.1"/>
</dbReference>
<keyword evidence="3" id="KW-1185">Reference proteome</keyword>